<reference evidence="1 2" key="1">
    <citation type="journal article" date="2014" name="Mol. Plant">
        <title>Chromosome Scale Genome Assembly and Transcriptome Profiling of Nannochloropsis gaditana in Nitrogen Depletion.</title>
        <authorList>
            <person name="Corteggiani Carpinelli E."/>
            <person name="Telatin A."/>
            <person name="Vitulo N."/>
            <person name="Forcato C."/>
            <person name="D'Angelo M."/>
            <person name="Schiavon R."/>
            <person name="Vezzi A."/>
            <person name="Giacometti G.M."/>
            <person name="Morosinotto T."/>
            <person name="Valle G."/>
        </authorList>
    </citation>
    <scope>NUCLEOTIDE SEQUENCE [LARGE SCALE GENOMIC DNA]</scope>
    <source>
        <strain evidence="1 2">B-31</strain>
    </source>
</reference>
<protein>
    <submittedName>
        <fullName evidence="1">Uncharacterized protein</fullName>
    </submittedName>
</protein>
<keyword evidence="2" id="KW-1185">Reference proteome</keyword>
<dbReference type="AlphaFoldDB" id="W7T4L6"/>
<evidence type="ECO:0000313" key="1">
    <source>
        <dbReference type="EMBL" id="EWM21925.1"/>
    </source>
</evidence>
<proteinExistence type="predicted"/>
<name>W7T4L6_9STRA</name>
<accession>W7T4L6</accession>
<organism evidence="1 2">
    <name type="scientific">Nannochloropsis gaditana</name>
    <dbReference type="NCBI Taxonomy" id="72520"/>
    <lineage>
        <taxon>Eukaryota</taxon>
        <taxon>Sar</taxon>
        <taxon>Stramenopiles</taxon>
        <taxon>Ochrophyta</taxon>
        <taxon>Eustigmatophyceae</taxon>
        <taxon>Eustigmatales</taxon>
        <taxon>Monodopsidaceae</taxon>
        <taxon>Nannochloropsis</taxon>
    </lineage>
</organism>
<sequence>MASFDSRQLLGSSFIFWIRQIPLLFLLVQPIYGGLQRHMRDAAFDTSALVVDGIPSGQEPPATVNVDYPFPYINGHPIDSCLSVLGTSGDCGRMAADFFCRFQNCEAAVSFQESSSDRGPTWIAGDETIRDAGGKSFDNITCQCSVPNSIAPGSINGNQIIYESPRILNHPVDFCLEKNNVACGKPAADAFCESFGNSGSTRFVEDPRPTLTTWLIGDHSVSEAPDRHSFRSITQERGTKTIKNNSKNILSSVQSREYRHALHILFHTRK</sequence>
<dbReference type="Proteomes" id="UP000019335">
    <property type="component" value="Unassembled WGS sequence"/>
</dbReference>
<evidence type="ECO:0000313" key="2">
    <source>
        <dbReference type="Proteomes" id="UP000019335"/>
    </source>
</evidence>
<gene>
    <name evidence="1" type="ORF">Naga_100070g14</name>
</gene>
<dbReference type="EMBL" id="AZIL01002351">
    <property type="protein sequence ID" value="EWM21925.1"/>
    <property type="molecule type" value="Genomic_DNA"/>
</dbReference>
<dbReference type="OrthoDB" id="10327732at2759"/>
<comment type="caution">
    <text evidence="1">The sequence shown here is derived from an EMBL/GenBank/DDBJ whole genome shotgun (WGS) entry which is preliminary data.</text>
</comment>